<dbReference type="Pfam" id="PF02515">
    <property type="entry name" value="CoA_transf_3"/>
    <property type="match status" value="1"/>
</dbReference>
<organism evidence="2 3">
    <name type="scientific">Nocardia gamkensis</name>
    <dbReference type="NCBI Taxonomy" id="352869"/>
    <lineage>
        <taxon>Bacteria</taxon>
        <taxon>Bacillati</taxon>
        <taxon>Actinomycetota</taxon>
        <taxon>Actinomycetes</taxon>
        <taxon>Mycobacteriales</taxon>
        <taxon>Nocardiaceae</taxon>
        <taxon>Nocardia</taxon>
    </lineage>
</organism>
<dbReference type="EMBL" id="JAAXOS010000001">
    <property type="protein sequence ID" value="NKY25028.1"/>
    <property type="molecule type" value="Genomic_DNA"/>
</dbReference>
<evidence type="ECO:0000313" key="3">
    <source>
        <dbReference type="Proteomes" id="UP000540698"/>
    </source>
</evidence>
<evidence type="ECO:0000313" key="2">
    <source>
        <dbReference type="EMBL" id="NKY25028.1"/>
    </source>
</evidence>
<dbReference type="AlphaFoldDB" id="A0A7X6R197"/>
<gene>
    <name evidence="2" type="ORF">HGB38_02110</name>
</gene>
<dbReference type="InterPro" id="IPR050509">
    <property type="entry name" value="CoA-transferase_III"/>
</dbReference>
<dbReference type="Gene3D" id="3.40.50.10540">
    <property type="entry name" value="Crotonobetainyl-coa:carnitine coa-transferase, domain 1"/>
    <property type="match status" value="1"/>
</dbReference>
<dbReference type="PANTHER" id="PTHR48228:SF4">
    <property type="entry name" value="BLR3030 PROTEIN"/>
    <property type="match status" value="1"/>
</dbReference>
<reference evidence="2 3" key="1">
    <citation type="submission" date="2020-04" db="EMBL/GenBank/DDBJ databases">
        <title>MicrobeNet Type strains.</title>
        <authorList>
            <person name="Nicholson A.C."/>
        </authorList>
    </citation>
    <scope>NUCLEOTIDE SEQUENCE [LARGE SCALE GENOMIC DNA]</scope>
    <source>
        <strain evidence="2 3">DSM 44956</strain>
    </source>
</reference>
<keyword evidence="3" id="KW-1185">Reference proteome</keyword>
<feature type="compositionally biased region" description="Basic and acidic residues" evidence="1">
    <location>
        <begin position="33"/>
        <end position="43"/>
    </location>
</feature>
<evidence type="ECO:0000256" key="1">
    <source>
        <dbReference type="SAM" id="MobiDB-lite"/>
    </source>
</evidence>
<feature type="compositionally biased region" description="Basic and acidic residues" evidence="1">
    <location>
        <begin position="68"/>
        <end position="83"/>
    </location>
</feature>
<evidence type="ECO:0008006" key="4">
    <source>
        <dbReference type="Google" id="ProtNLM"/>
    </source>
</evidence>
<dbReference type="SUPFAM" id="SSF89796">
    <property type="entry name" value="CoA-transferase family III (CaiB/BaiF)"/>
    <property type="match status" value="2"/>
</dbReference>
<comment type="caution">
    <text evidence="2">The sequence shown here is derived from an EMBL/GenBank/DDBJ whole genome shotgun (WGS) entry which is preliminary data.</text>
</comment>
<feature type="compositionally biased region" description="Basic and acidic residues" evidence="1">
    <location>
        <begin position="96"/>
        <end position="105"/>
    </location>
</feature>
<protein>
    <recommendedName>
        <fullName evidence="4">CoA transferase</fullName>
    </recommendedName>
</protein>
<dbReference type="PANTHER" id="PTHR48228">
    <property type="entry name" value="SUCCINYL-COA--D-CITRAMALATE COA-TRANSFERASE"/>
    <property type="match status" value="1"/>
</dbReference>
<dbReference type="InterPro" id="IPR003673">
    <property type="entry name" value="CoA-Trfase_fam_III"/>
</dbReference>
<sequence>MLADSARSGACHYPHWREILSDSSFRACEPEIRPVSIPRDRGPSPKVSAPSAPHPLPREHASAITRSPPERPRRSDPAERDGRSTTASPHRRTAHRCAEPTRLRAESAQVAAGSGAAGGSGVLRACRTGGTTPREFPGAPTRLKRVNTHARLVQDYEAGIGVTASRISPAPDPGSNLAATLPVWALAAGSIAALATAANRMRTARGLDPVAHRLDPARITAAFSSERLLRIGGRMPTPFADLSGFFPTFDGWVRTHANYSHHRARLFATLGLPDSAPIDLAVAQMAMIRASDLEEQAAAHGAIAVRVRTEEEWAASPQGQAAAAGPLVAITDRPDRGETGLPAGAAPLQPLRGVRVLDLTRVIAGPVATRALALLGADVLRVDPPQLPEISWQFADTCQGKRSTLVDLRTHGIDDLVAAADVLITGYRPGALERAGVRAAARPGLIHGRVSAWGEAGPWGERRGFDSIVQAASGISIVEGAPAVPGALPAQALDHASGYLLAAGVIDALVARSGDGVGRDVRVALARTASWLLDAPDRTPRHPKPAMPSAAHVVRHGQVVTAPPVLAEYPDYASPAPAYGADHPAWPLPTH</sequence>
<dbReference type="GO" id="GO:0003824">
    <property type="term" value="F:catalytic activity"/>
    <property type="evidence" value="ECO:0007669"/>
    <property type="project" value="InterPro"/>
</dbReference>
<dbReference type="InterPro" id="IPR023606">
    <property type="entry name" value="CoA-Trfase_III_dom_1_sf"/>
</dbReference>
<accession>A0A7X6R197</accession>
<proteinExistence type="predicted"/>
<name>A0A7X6R197_9NOCA</name>
<feature type="region of interest" description="Disordered" evidence="1">
    <location>
        <begin position="33"/>
        <end position="140"/>
    </location>
</feature>
<dbReference type="Proteomes" id="UP000540698">
    <property type="component" value="Unassembled WGS sequence"/>
</dbReference>